<sequence>MDRVRKESRDKNQEIRIKRKELRSGKILIKILILAVLYLDSHSLAS</sequence>
<keyword evidence="1" id="KW-0472">Membrane</keyword>
<feature type="transmembrane region" description="Helical" evidence="1">
    <location>
        <begin position="21"/>
        <end position="39"/>
    </location>
</feature>
<dbReference type="Proteomes" id="UP000199705">
    <property type="component" value="Unassembled WGS sequence"/>
</dbReference>
<protein>
    <submittedName>
        <fullName evidence="2">Uncharacterized protein</fullName>
    </submittedName>
</protein>
<proteinExistence type="predicted"/>
<keyword evidence="1" id="KW-0812">Transmembrane</keyword>
<name>A0A1G7R0S2_9SPHI</name>
<keyword evidence="1" id="KW-1133">Transmembrane helix</keyword>
<accession>A0A1G7R0S2</accession>
<dbReference type="AlphaFoldDB" id="A0A1G7R0S2"/>
<dbReference type="EMBL" id="FNCG01000002">
    <property type="protein sequence ID" value="SDG04327.1"/>
    <property type="molecule type" value="Genomic_DNA"/>
</dbReference>
<evidence type="ECO:0000313" key="3">
    <source>
        <dbReference type="Proteomes" id="UP000199705"/>
    </source>
</evidence>
<reference evidence="3" key="1">
    <citation type="submission" date="2016-10" db="EMBL/GenBank/DDBJ databases">
        <authorList>
            <person name="Varghese N."/>
            <person name="Submissions S."/>
        </authorList>
    </citation>
    <scope>NUCLEOTIDE SEQUENCE [LARGE SCALE GENOMIC DNA]</scope>
    <source>
        <strain evidence="3">Gh-67</strain>
    </source>
</reference>
<organism evidence="2 3">
    <name type="scientific">Mucilaginibacter gossypii</name>
    <dbReference type="NCBI Taxonomy" id="551996"/>
    <lineage>
        <taxon>Bacteria</taxon>
        <taxon>Pseudomonadati</taxon>
        <taxon>Bacteroidota</taxon>
        <taxon>Sphingobacteriia</taxon>
        <taxon>Sphingobacteriales</taxon>
        <taxon>Sphingobacteriaceae</taxon>
        <taxon>Mucilaginibacter</taxon>
    </lineage>
</organism>
<keyword evidence="3" id="KW-1185">Reference proteome</keyword>
<dbReference type="STRING" id="551996.SAMN05192573_10288"/>
<gene>
    <name evidence="2" type="ORF">SAMN05192573_10288</name>
</gene>
<evidence type="ECO:0000313" key="2">
    <source>
        <dbReference type="EMBL" id="SDG04327.1"/>
    </source>
</evidence>
<evidence type="ECO:0000256" key="1">
    <source>
        <dbReference type="SAM" id="Phobius"/>
    </source>
</evidence>